<sequence length="323" mass="34133">MIALTAGLVAVFGQYRSGATTGFSAVFTDSSGLRPGDTVRVSGIRVGTVRKVALGADHRSYVEFDADDSVPLTTGTRVAVRYLNLVGDRYLELVDGPGSTKLLPAGSVIPPDRTAPALDLDLLLGGFRPVISALNPQDVNALSAALLQILQGKSDTIGSLLSRSSSFATSLADNDALIGALIENLRSMLGILQRNSDEFAATIDRLDTLMGELAQYKDPIGSAITALENGTASVSDLLTGVRPPLAGTIDQLNRLAPLLDDEKERIDLGLTRAPDNYKKLARLGAYGSFFNFYLCGINLKVSTLSGGTLTLPMVEQTTGRCSR</sequence>
<evidence type="ECO:0000313" key="3">
    <source>
        <dbReference type="EMBL" id="KLO28858.1"/>
    </source>
</evidence>
<dbReference type="EMBL" id="LDPO01000008">
    <property type="protein sequence ID" value="KLO28858.1"/>
    <property type="molecule type" value="Genomic_DNA"/>
</dbReference>
<dbReference type="NCBIfam" id="TIGR00996">
    <property type="entry name" value="Mtu_fam_mce"/>
    <property type="match status" value="1"/>
</dbReference>
<dbReference type="Proteomes" id="UP000036464">
    <property type="component" value="Unassembled WGS sequence"/>
</dbReference>
<accession>A0ABR5FFH1</accession>
<comment type="caution">
    <text evidence="3">The sequence shown here is derived from an EMBL/GenBank/DDBJ whole genome shotgun (WGS) entry which is preliminary data.</text>
</comment>
<keyword evidence="4" id="KW-1185">Reference proteome</keyword>
<feature type="domain" description="Mce/MlaD" evidence="1">
    <location>
        <begin position="23"/>
        <end position="96"/>
    </location>
</feature>
<dbReference type="InterPro" id="IPR052336">
    <property type="entry name" value="MlaD_Phospholipid_Transporter"/>
</dbReference>
<organism evidence="3 4">
    <name type="scientific">Mycolicibacter heraklionensis</name>
    <dbReference type="NCBI Taxonomy" id="512402"/>
    <lineage>
        <taxon>Bacteria</taxon>
        <taxon>Bacillati</taxon>
        <taxon>Actinomycetota</taxon>
        <taxon>Actinomycetes</taxon>
        <taxon>Mycobacteriales</taxon>
        <taxon>Mycobacteriaceae</taxon>
        <taxon>Mycolicibacter</taxon>
    </lineage>
</organism>
<proteinExistence type="predicted"/>
<evidence type="ECO:0000313" key="4">
    <source>
        <dbReference type="Proteomes" id="UP000036464"/>
    </source>
</evidence>
<reference evidence="3 4" key="1">
    <citation type="submission" date="2015-05" db="EMBL/GenBank/DDBJ databases">
        <title>Genome sequence of Mycobacterium heraklionense Davo strain.</title>
        <authorList>
            <person name="Greninger A.L."/>
            <person name="Cunningham G."/>
            <person name="Miller S."/>
        </authorList>
    </citation>
    <scope>NUCLEOTIDE SEQUENCE [LARGE SCALE GENOMIC DNA]</scope>
    <source>
        <strain evidence="3 4">Davo</strain>
    </source>
</reference>
<feature type="domain" description="Mammalian cell entry C-terminal" evidence="2">
    <location>
        <begin position="101"/>
        <end position="301"/>
    </location>
</feature>
<dbReference type="PANTHER" id="PTHR33371:SF17">
    <property type="entry name" value="MCE-FAMILY PROTEIN MCE1B"/>
    <property type="match status" value="1"/>
</dbReference>
<protein>
    <submittedName>
        <fullName evidence="3">Mammalian cell entry protein</fullName>
    </submittedName>
</protein>
<dbReference type="InterPro" id="IPR003399">
    <property type="entry name" value="Mce/MlaD"/>
</dbReference>
<evidence type="ECO:0000259" key="1">
    <source>
        <dbReference type="Pfam" id="PF02470"/>
    </source>
</evidence>
<dbReference type="PANTHER" id="PTHR33371">
    <property type="entry name" value="INTERMEMBRANE PHOSPHOLIPID TRANSPORT SYSTEM BINDING PROTEIN MLAD-RELATED"/>
    <property type="match status" value="1"/>
</dbReference>
<evidence type="ECO:0000259" key="2">
    <source>
        <dbReference type="Pfam" id="PF11887"/>
    </source>
</evidence>
<dbReference type="InterPro" id="IPR024516">
    <property type="entry name" value="Mce_C"/>
</dbReference>
<dbReference type="InterPro" id="IPR005693">
    <property type="entry name" value="Mce"/>
</dbReference>
<dbReference type="Pfam" id="PF02470">
    <property type="entry name" value="MlaD"/>
    <property type="match status" value="1"/>
</dbReference>
<gene>
    <name evidence="3" type="ORF">ABW16_11680</name>
</gene>
<name>A0ABR5FFH1_9MYCO</name>
<dbReference type="Pfam" id="PF11887">
    <property type="entry name" value="Mce4_CUP1"/>
    <property type="match status" value="1"/>
</dbReference>